<evidence type="ECO:0000313" key="2">
    <source>
        <dbReference type="EMBL" id="RSH92945.1"/>
    </source>
</evidence>
<feature type="compositionally biased region" description="Acidic residues" evidence="1">
    <location>
        <begin position="55"/>
        <end position="69"/>
    </location>
</feature>
<protein>
    <submittedName>
        <fullName evidence="2">Uncharacterized protein</fullName>
    </submittedName>
</protein>
<accession>A0A427YPF5</accession>
<feature type="compositionally biased region" description="Basic and acidic residues" evidence="1">
    <location>
        <begin position="43"/>
        <end position="54"/>
    </location>
</feature>
<feature type="compositionally biased region" description="Low complexity" evidence="1">
    <location>
        <begin position="1"/>
        <end position="19"/>
    </location>
</feature>
<evidence type="ECO:0000256" key="1">
    <source>
        <dbReference type="SAM" id="MobiDB-lite"/>
    </source>
</evidence>
<proteinExistence type="predicted"/>
<feature type="compositionally biased region" description="Basic and acidic residues" evidence="1">
    <location>
        <begin position="20"/>
        <end position="36"/>
    </location>
</feature>
<feature type="region of interest" description="Disordered" evidence="1">
    <location>
        <begin position="1"/>
        <end position="69"/>
    </location>
</feature>
<reference evidence="2 3" key="1">
    <citation type="submission" date="2018-11" db="EMBL/GenBank/DDBJ databases">
        <title>Genome sequence of Saitozyma podzolica DSM 27192.</title>
        <authorList>
            <person name="Aliyu H."/>
            <person name="Gorte O."/>
            <person name="Ochsenreither K."/>
        </authorList>
    </citation>
    <scope>NUCLEOTIDE SEQUENCE [LARGE SCALE GENOMIC DNA]</scope>
    <source>
        <strain evidence="2 3">DSM 27192</strain>
    </source>
</reference>
<dbReference type="OrthoDB" id="10528416at2759"/>
<organism evidence="2 3">
    <name type="scientific">Saitozyma podzolica</name>
    <dbReference type="NCBI Taxonomy" id="1890683"/>
    <lineage>
        <taxon>Eukaryota</taxon>
        <taxon>Fungi</taxon>
        <taxon>Dikarya</taxon>
        <taxon>Basidiomycota</taxon>
        <taxon>Agaricomycotina</taxon>
        <taxon>Tremellomycetes</taxon>
        <taxon>Tremellales</taxon>
        <taxon>Trimorphomycetaceae</taxon>
        <taxon>Saitozyma</taxon>
    </lineage>
</organism>
<sequence>MARRAAPQRDAAAVAAANAERARKAAETRRRNKEAAAARAAAARRDNRGESRGGDDDDDGDRNFDIPEDDGAALQAGHLRHALANMSATISAQDARFDGLDANIALLLQGLDAGNGGQGPGGQNDNNVPTGGVNALRGQHGECPPVSVRYAYLDEKLRSEAMAGTLPPTKLPQLLPDTSRLSGHTDDGEGMVVHAVDGVAVFTSRKTTAGQSLAKFIRAIPNATVFAAAWGIFTDLVLHGLRAFDSSTVADAHSALRHHELWVLERSLDFTWESICAYHLDVAAERLAAGFRCEAWYKNVDADAWTRHQVRKAVHKAAAPSDSSRRAAATSSAGAGPSLPAICNNFNMGIYVVLLRLTELASAAGLHPPAVPPSGRPNTSPGFPVFDPSDVPACPSPLRPSAWEFLLRDKVIPVRAAVAEASDMRWG</sequence>
<dbReference type="AlphaFoldDB" id="A0A427YPF5"/>
<keyword evidence="3" id="KW-1185">Reference proteome</keyword>
<dbReference type="Proteomes" id="UP000279259">
    <property type="component" value="Unassembled WGS sequence"/>
</dbReference>
<name>A0A427YPF5_9TREE</name>
<comment type="caution">
    <text evidence="2">The sequence shown here is derived from an EMBL/GenBank/DDBJ whole genome shotgun (WGS) entry which is preliminary data.</text>
</comment>
<gene>
    <name evidence="2" type="ORF">EHS25_008391</name>
</gene>
<evidence type="ECO:0000313" key="3">
    <source>
        <dbReference type="Proteomes" id="UP000279259"/>
    </source>
</evidence>
<dbReference type="EMBL" id="RSCD01000005">
    <property type="protein sequence ID" value="RSH92945.1"/>
    <property type="molecule type" value="Genomic_DNA"/>
</dbReference>